<evidence type="ECO:0000313" key="7">
    <source>
        <dbReference type="Proteomes" id="UP000242351"/>
    </source>
</evidence>
<evidence type="ECO:0000259" key="5">
    <source>
        <dbReference type="PROSITE" id="PS51123"/>
    </source>
</evidence>
<dbReference type="InterPro" id="IPR006664">
    <property type="entry name" value="OMP_bac"/>
</dbReference>
<organism evidence="6 7">
    <name type="scientific">Acinetobacter pseudolwoffii</name>
    <dbReference type="NCBI Taxonomy" id="2053287"/>
    <lineage>
        <taxon>Bacteria</taxon>
        <taxon>Pseudomonadati</taxon>
        <taxon>Pseudomonadota</taxon>
        <taxon>Gammaproteobacteria</taxon>
        <taxon>Moraxellales</taxon>
        <taxon>Moraxellaceae</taxon>
        <taxon>Acinetobacter</taxon>
    </lineage>
</organism>
<dbReference type="InterPro" id="IPR036737">
    <property type="entry name" value="OmpA-like_sf"/>
</dbReference>
<proteinExistence type="predicted"/>
<dbReference type="Gene3D" id="3.40.1520.20">
    <property type="match status" value="1"/>
</dbReference>
<dbReference type="InterPro" id="IPR050330">
    <property type="entry name" value="Bact_OuterMem_StrucFunc"/>
</dbReference>
<keyword evidence="2 4" id="KW-0472">Membrane</keyword>
<evidence type="ECO:0000313" key="6">
    <source>
        <dbReference type="EMBL" id="PJI34257.1"/>
    </source>
</evidence>
<dbReference type="Gene3D" id="3.30.1330.60">
    <property type="entry name" value="OmpA-like domain"/>
    <property type="match status" value="1"/>
</dbReference>
<accession>A0A2H9URD4</accession>
<evidence type="ECO:0000256" key="4">
    <source>
        <dbReference type="PROSITE-ProRule" id="PRU00473"/>
    </source>
</evidence>
<gene>
    <name evidence="6" type="ORF">CU320_02695</name>
</gene>
<evidence type="ECO:0000256" key="2">
    <source>
        <dbReference type="ARBA" id="ARBA00023136"/>
    </source>
</evidence>
<dbReference type="RefSeq" id="WP_074382802.1">
    <property type="nucleotide sequence ID" value="NZ_FLLN01000009.1"/>
</dbReference>
<dbReference type="GO" id="GO:0009279">
    <property type="term" value="C:cell outer membrane"/>
    <property type="evidence" value="ECO:0007669"/>
    <property type="project" value="UniProtKB-SubCell"/>
</dbReference>
<dbReference type="PANTHER" id="PTHR30329:SF21">
    <property type="entry name" value="LIPOPROTEIN YIAD-RELATED"/>
    <property type="match status" value="1"/>
</dbReference>
<evidence type="ECO:0000256" key="3">
    <source>
        <dbReference type="ARBA" id="ARBA00023237"/>
    </source>
</evidence>
<dbReference type="Pfam" id="PF00691">
    <property type="entry name" value="OmpA"/>
    <property type="match status" value="1"/>
</dbReference>
<protein>
    <submittedName>
        <fullName evidence="6">OmpA family protein</fullName>
    </submittedName>
</protein>
<keyword evidence="3" id="KW-0998">Cell outer membrane</keyword>
<name>A0A2H9URD4_9GAMM</name>
<reference evidence="6 7" key="1">
    <citation type="submission" date="2017-11" db="EMBL/GenBank/DDBJ databases">
        <authorList>
            <person name="Han C.G."/>
        </authorList>
    </citation>
    <scope>NUCLEOTIDE SEQUENCE [LARGE SCALE GENOMIC DNA]</scope>
    <source>
        <strain evidence="6 7">ANC 5347</strain>
    </source>
</reference>
<comment type="subcellular location">
    <subcellularLocation>
        <location evidence="1">Cell outer membrane</location>
    </subcellularLocation>
</comment>
<dbReference type="Proteomes" id="UP000242351">
    <property type="component" value="Unassembled WGS sequence"/>
</dbReference>
<dbReference type="InterPro" id="IPR006665">
    <property type="entry name" value="OmpA-like"/>
</dbReference>
<dbReference type="PRINTS" id="PR01023">
    <property type="entry name" value="NAFLGMOTY"/>
</dbReference>
<feature type="domain" description="OmpA-like" evidence="5">
    <location>
        <begin position="144"/>
        <end position="258"/>
    </location>
</feature>
<dbReference type="PANTHER" id="PTHR30329">
    <property type="entry name" value="STATOR ELEMENT OF FLAGELLAR MOTOR COMPLEX"/>
    <property type="match status" value="1"/>
</dbReference>
<dbReference type="AlphaFoldDB" id="A0A2H9URD4"/>
<dbReference type="PRINTS" id="PR01021">
    <property type="entry name" value="OMPADOMAIN"/>
</dbReference>
<sequence>MKIKKTCLKLNYINKIIILLSICLGGGVQAQSIIVEGVVPNDSTQQEILNKLYATYGQKNVINRIQIRQVTAPIGWSNAVNKVINDDLKKVKQGKLTVKGSNIQLIGKVLNLHEMDITTKKFQGLIPANYHLNAQLTVNQAEQQIIDAVLKNRIVEFESGSAVLAASGAKILDEMVIALNKVSGKKVRIIGHTDSSGDANKNIVLSQQRAEAVKNYLISKNIAAENLSVDGLGSTQPIADNLTAEGRKKNRRIEFEVL</sequence>
<dbReference type="CDD" id="cd07185">
    <property type="entry name" value="OmpA_C-like"/>
    <property type="match status" value="1"/>
</dbReference>
<reference evidence="6 7" key="2">
    <citation type="submission" date="2017-12" db="EMBL/GenBank/DDBJ databases">
        <title>Revising the taxonomy of the Acinetobacter lwoffii group: the description of Acinetobacter pseudolwoffii sp. nov. and emended description of Acinetobacter lwoffii.</title>
        <authorList>
            <person name="Nemec A."/>
        </authorList>
    </citation>
    <scope>NUCLEOTIDE SEQUENCE [LARGE SCALE GENOMIC DNA]</scope>
    <source>
        <strain evidence="6 7">ANC 5347</strain>
    </source>
</reference>
<dbReference type="PROSITE" id="PS51123">
    <property type="entry name" value="OMPA_2"/>
    <property type="match status" value="1"/>
</dbReference>
<dbReference type="SUPFAM" id="SSF103088">
    <property type="entry name" value="OmpA-like"/>
    <property type="match status" value="1"/>
</dbReference>
<comment type="caution">
    <text evidence="6">The sequence shown here is derived from an EMBL/GenBank/DDBJ whole genome shotgun (WGS) entry which is preliminary data.</text>
</comment>
<dbReference type="EMBL" id="PGOZ01000001">
    <property type="protein sequence ID" value="PJI34257.1"/>
    <property type="molecule type" value="Genomic_DNA"/>
</dbReference>
<evidence type="ECO:0000256" key="1">
    <source>
        <dbReference type="ARBA" id="ARBA00004442"/>
    </source>
</evidence>